<name>A0ABY7U8N9_9CORY</name>
<dbReference type="Gene3D" id="3.10.129.10">
    <property type="entry name" value="Hotdog Thioesterase"/>
    <property type="match status" value="1"/>
</dbReference>
<dbReference type="Pfam" id="PF13279">
    <property type="entry name" value="4HBT_2"/>
    <property type="match status" value="1"/>
</dbReference>
<dbReference type="RefSeq" id="WP_022863717.1">
    <property type="nucleotide sequence ID" value="NZ_ATVG01000015.1"/>
</dbReference>
<sequence>MAQATPHEVSVPVRWSDFDRYGHMMNANYIEIAQEARLAFARDVIYPEIPDFDVFVRHIDADFQRPVDPRKNSALTVRSAVSKLGNTSLTTRQDIVDADGETACVIYTVQVMVDMQAQRPRPLSDAEREILSQLVVDEH</sequence>
<dbReference type="PANTHER" id="PTHR31793:SF24">
    <property type="entry name" value="LONG-CHAIN ACYL-COA THIOESTERASE FADM"/>
    <property type="match status" value="1"/>
</dbReference>
<evidence type="ECO:0000313" key="2">
    <source>
        <dbReference type="Proteomes" id="UP001220064"/>
    </source>
</evidence>
<dbReference type="SUPFAM" id="SSF54637">
    <property type="entry name" value="Thioesterase/thiol ester dehydrase-isomerase"/>
    <property type="match status" value="1"/>
</dbReference>
<organism evidence="1 2">
    <name type="scientific">Corynebacterium massiliense DSM 45435</name>
    <dbReference type="NCBI Taxonomy" id="1121364"/>
    <lineage>
        <taxon>Bacteria</taxon>
        <taxon>Bacillati</taxon>
        <taxon>Actinomycetota</taxon>
        <taxon>Actinomycetes</taxon>
        <taxon>Mycobacteriales</taxon>
        <taxon>Corynebacteriaceae</taxon>
        <taxon>Corynebacterium</taxon>
    </lineage>
</organism>
<dbReference type="InterPro" id="IPR029069">
    <property type="entry name" value="HotDog_dom_sf"/>
</dbReference>
<dbReference type="PANTHER" id="PTHR31793">
    <property type="entry name" value="4-HYDROXYBENZOYL-COA THIOESTERASE FAMILY MEMBER"/>
    <property type="match status" value="1"/>
</dbReference>
<accession>A0ABY7U8N9</accession>
<protein>
    <submittedName>
        <fullName evidence="1">Acyl-CoA thioesterase YbgC</fullName>
    </submittedName>
</protein>
<dbReference type="Proteomes" id="UP001220064">
    <property type="component" value="Chromosome"/>
</dbReference>
<dbReference type="InterPro" id="IPR050563">
    <property type="entry name" value="4-hydroxybenzoyl-CoA_TE"/>
</dbReference>
<reference evidence="1 2" key="1">
    <citation type="submission" date="2020-10" db="EMBL/GenBank/DDBJ databases">
        <title>Complete genome sequence of Corynebacterium massiliense DSM 45435, type strain of Corynebacterium massiliense.</title>
        <authorList>
            <person name="Busche T."/>
            <person name="Kalinowski J."/>
            <person name="Ruckert C."/>
        </authorList>
    </citation>
    <scope>NUCLEOTIDE SEQUENCE [LARGE SCALE GENOMIC DNA]</scope>
    <source>
        <strain evidence="1 2">DSM 45435</strain>
    </source>
</reference>
<dbReference type="CDD" id="cd00586">
    <property type="entry name" value="4HBT"/>
    <property type="match status" value="1"/>
</dbReference>
<evidence type="ECO:0000313" key="1">
    <source>
        <dbReference type="EMBL" id="WCZ33049.1"/>
    </source>
</evidence>
<gene>
    <name evidence="1" type="ORF">CMASS_08105</name>
</gene>
<dbReference type="EMBL" id="CP063189">
    <property type="protein sequence ID" value="WCZ33049.1"/>
    <property type="molecule type" value="Genomic_DNA"/>
</dbReference>
<keyword evidence="2" id="KW-1185">Reference proteome</keyword>
<proteinExistence type="predicted"/>